<dbReference type="InterPro" id="IPR036170">
    <property type="entry name" value="YezG-like_sf"/>
</dbReference>
<dbReference type="SUPFAM" id="SSF160424">
    <property type="entry name" value="BH3703-like"/>
    <property type="match status" value="1"/>
</dbReference>
<proteinExistence type="predicted"/>
<dbReference type="Proteomes" id="UP000530514">
    <property type="component" value="Unassembled WGS sequence"/>
</dbReference>
<reference evidence="1 2" key="1">
    <citation type="submission" date="2020-07" db="EMBL/GenBank/DDBJ databases">
        <authorList>
            <person name="Feng H."/>
        </authorList>
    </citation>
    <scope>NUCLEOTIDE SEQUENCE [LARGE SCALE GENOMIC DNA]</scope>
    <source>
        <strain evidence="2">s-11</strain>
    </source>
</reference>
<name>A0A7W2AH90_9BACL</name>
<dbReference type="EMBL" id="JACEIP010000002">
    <property type="protein sequence ID" value="MBA4541603.1"/>
    <property type="molecule type" value="Genomic_DNA"/>
</dbReference>
<dbReference type="Gene3D" id="3.30.500.20">
    <property type="entry name" value="BH3703-like domains"/>
    <property type="match status" value="1"/>
</dbReference>
<dbReference type="RefSeq" id="WP_033101096.1">
    <property type="nucleotide sequence ID" value="NZ_JACEIP010000002.1"/>
</dbReference>
<organism evidence="1 2">
    <name type="scientific">Thermoactinomyces daqus</name>
    <dbReference type="NCBI Taxonomy" id="1329516"/>
    <lineage>
        <taxon>Bacteria</taxon>
        <taxon>Bacillati</taxon>
        <taxon>Bacillota</taxon>
        <taxon>Bacilli</taxon>
        <taxon>Bacillales</taxon>
        <taxon>Thermoactinomycetaceae</taxon>
        <taxon>Thermoactinomyces</taxon>
    </lineage>
</organism>
<comment type="caution">
    <text evidence="1">The sequence shown here is derived from an EMBL/GenBank/DDBJ whole genome shotgun (WGS) entry which is preliminary data.</text>
</comment>
<dbReference type="InterPro" id="IPR006728">
    <property type="entry name" value="YezG-like"/>
</dbReference>
<evidence type="ECO:0000313" key="1">
    <source>
        <dbReference type="EMBL" id="MBA4541603.1"/>
    </source>
</evidence>
<sequence length="148" mass="17824">MDDTRLGKLYQQMAETVIEMIPEEWEKVYLYGEVADGFSKSFFFYYPSERREPVYSLDIPELFHVSEEKFAELKHQLLDELEELWTEYQSQGHEPWTNLTFILDNSGKFKIDFDYTDLSGANPHQQQIIWEYQYLRLVPEDEDDRAFL</sequence>
<dbReference type="AlphaFoldDB" id="A0A7W2AH90"/>
<evidence type="ECO:0000313" key="2">
    <source>
        <dbReference type="Proteomes" id="UP000530514"/>
    </source>
</evidence>
<dbReference type="NCBIfam" id="TIGR01741">
    <property type="entry name" value="staph_tand_hypo"/>
    <property type="match status" value="1"/>
</dbReference>
<gene>
    <name evidence="1" type="ORF">H1164_01610</name>
</gene>
<accession>A0A7W2AH90</accession>
<dbReference type="Pfam" id="PF04634">
    <property type="entry name" value="YezG-like"/>
    <property type="match status" value="1"/>
</dbReference>
<dbReference type="OrthoDB" id="1633905at2"/>
<protein>
    <submittedName>
        <fullName evidence="1">Antitoxin YezG family protein</fullName>
    </submittedName>
</protein>
<keyword evidence="2" id="KW-1185">Reference proteome</keyword>